<dbReference type="Proteomes" id="UP000187251">
    <property type="component" value="Unassembled WGS sequence"/>
</dbReference>
<evidence type="ECO:0000313" key="5">
    <source>
        <dbReference type="Proteomes" id="UP001141992"/>
    </source>
</evidence>
<evidence type="ECO:0000313" key="2">
    <source>
        <dbReference type="EMBL" id="MCZ8403984.1"/>
    </source>
</evidence>
<dbReference type="PATRIC" id="fig|85698.15.peg.1779"/>
<dbReference type="PROSITE" id="PS51729">
    <property type="entry name" value="GNAT_YJDJ"/>
    <property type="match status" value="1"/>
</dbReference>
<dbReference type="KEGG" id="axx:ERS451415_04709"/>
<dbReference type="SUPFAM" id="SSF55729">
    <property type="entry name" value="Acyl-CoA N-acyltransferases (Nat)"/>
    <property type="match status" value="1"/>
</dbReference>
<dbReference type="InterPro" id="IPR016181">
    <property type="entry name" value="Acyl_CoA_acyltransferase"/>
</dbReference>
<gene>
    <name evidence="3" type="ORF">BIZ92_22320</name>
    <name evidence="2" type="ORF">O9570_21190</name>
</gene>
<accession>A0A0D6IEK6</accession>
<dbReference type="InterPro" id="IPR031165">
    <property type="entry name" value="GNAT_YJDJ"/>
</dbReference>
<dbReference type="GO" id="GO:0016740">
    <property type="term" value="F:transferase activity"/>
    <property type="evidence" value="ECO:0007669"/>
    <property type="project" value="UniProtKB-KW"/>
</dbReference>
<dbReference type="PANTHER" id="PTHR31435:SF9">
    <property type="entry name" value="PROTEIN NATD1"/>
    <property type="match status" value="1"/>
</dbReference>
<reference evidence="2" key="2">
    <citation type="submission" date="2022-12" db="EMBL/GenBank/DDBJ databases">
        <authorList>
            <person name="Voronina O.L."/>
            <person name="Kunda M.S."/>
            <person name="Ryzhova N."/>
            <person name="Aksenova E.I."/>
        </authorList>
    </citation>
    <scope>NUCLEOTIDE SEQUENCE</scope>
    <source>
        <strain evidence="2">SCCH136:Ach223948</strain>
    </source>
</reference>
<proteinExistence type="predicted"/>
<dbReference type="Gene3D" id="3.40.630.30">
    <property type="match status" value="1"/>
</dbReference>
<evidence type="ECO:0000259" key="1">
    <source>
        <dbReference type="PROSITE" id="PS51729"/>
    </source>
</evidence>
<evidence type="ECO:0000313" key="3">
    <source>
        <dbReference type="EMBL" id="OMG90011.1"/>
    </source>
</evidence>
<accession>A0A0M7K619</accession>
<dbReference type="InterPro" id="IPR045057">
    <property type="entry name" value="Gcn5-rel_NAT"/>
</dbReference>
<sequence>MLSVIHDTAHSRYTATVDGVLCVLDYHLRDGVMTITHTGVPSQVGGRGIAAELTRVALDTARAQGWKVRPQCSYADVYMRRHPEYNDLLA</sequence>
<dbReference type="Pfam" id="PF14542">
    <property type="entry name" value="Acetyltransf_CG"/>
    <property type="match status" value="1"/>
</dbReference>
<comment type="caution">
    <text evidence="2">The sequence shown here is derived from an EMBL/GenBank/DDBJ whole genome shotgun (WGS) entry which is preliminary data.</text>
</comment>
<dbReference type="Proteomes" id="UP001141992">
    <property type="component" value="Unassembled WGS sequence"/>
</dbReference>
<dbReference type="EMBL" id="JAPZVI010000020">
    <property type="protein sequence ID" value="MCZ8403984.1"/>
    <property type="molecule type" value="Genomic_DNA"/>
</dbReference>
<evidence type="ECO:0000313" key="4">
    <source>
        <dbReference type="Proteomes" id="UP000187251"/>
    </source>
</evidence>
<dbReference type="PANTHER" id="PTHR31435">
    <property type="entry name" value="PROTEIN NATD1"/>
    <property type="match status" value="1"/>
</dbReference>
<dbReference type="EMBL" id="MJMN01000008">
    <property type="protein sequence ID" value="OMG90011.1"/>
    <property type="molecule type" value="Genomic_DNA"/>
</dbReference>
<keyword evidence="3" id="KW-0808">Transferase</keyword>
<dbReference type="OrthoDB" id="9813275at2"/>
<dbReference type="RefSeq" id="WP_006385666.1">
    <property type="nucleotide sequence ID" value="NZ_AP028040.1"/>
</dbReference>
<feature type="domain" description="N-acetyltransferase" evidence="1">
    <location>
        <begin position="5"/>
        <end position="90"/>
    </location>
</feature>
<protein>
    <submittedName>
        <fullName evidence="2">GNAT family N-acetyltransferase</fullName>
    </submittedName>
</protein>
<name>A0A0D6IEK6_ALCXX</name>
<dbReference type="AlphaFoldDB" id="A0A0D6IEK6"/>
<organism evidence="2 5">
    <name type="scientific">Alcaligenes xylosoxydans xylosoxydans</name>
    <name type="common">Achromobacter xylosoxidans</name>
    <dbReference type="NCBI Taxonomy" id="85698"/>
    <lineage>
        <taxon>Bacteria</taxon>
        <taxon>Pseudomonadati</taxon>
        <taxon>Pseudomonadota</taxon>
        <taxon>Betaproteobacteria</taxon>
        <taxon>Burkholderiales</taxon>
        <taxon>Alcaligenaceae</taxon>
        <taxon>Achromobacter</taxon>
    </lineage>
</organism>
<reference evidence="3 4" key="1">
    <citation type="submission" date="2016-09" db="EMBL/GenBank/DDBJ databases">
        <title>Phylogenomics of Achromobacter.</title>
        <authorList>
            <person name="Jeukens J."/>
            <person name="Freschi L."/>
            <person name="Vincent A.T."/>
            <person name="Emond-Rheault J.-G."/>
            <person name="Kukavica-Ibrulj I."/>
            <person name="Charette S.J."/>
            <person name="Levesque R.C."/>
        </authorList>
    </citation>
    <scope>NUCLEOTIDE SEQUENCE [LARGE SCALE GENOMIC DNA]</scope>
    <source>
        <strain evidence="3 4">AUS488</strain>
    </source>
</reference>
<dbReference type="eggNOG" id="COG2388">
    <property type="taxonomic scope" value="Bacteria"/>
</dbReference>